<feature type="transmembrane region" description="Helical" evidence="2">
    <location>
        <begin position="148"/>
        <end position="166"/>
    </location>
</feature>
<dbReference type="InterPro" id="IPR036291">
    <property type="entry name" value="NAD(P)-bd_dom_sf"/>
</dbReference>
<dbReference type="OrthoDB" id="9803111at2"/>
<keyword evidence="2" id="KW-1133">Transmembrane helix</keyword>
<dbReference type="PANTHER" id="PTHR43318">
    <property type="entry name" value="UDP-N-ACETYLGLUCOSAMINE 4,6-DEHYDRATASE"/>
    <property type="match status" value="1"/>
</dbReference>
<evidence type="ECO:0000259" key="3">
    <source>
        <dbReference type="Pfam" id="PF02719"/>
    </source>
</evidence>
<dbReference type="Proteomes" id="UP000293162">
    <property type="component" value="Unassembled WGS sequence"/>
</dbReference>
<dbReference type="SUPFAM" id="SSF53335">
    <property type="entry name" value="S-adenosyl-L-methionine-dependent methyltransferases"/>
    <property type="match status" value="1"/>
</dbReference>
<dbReference type="AlphaFoldDB" id="A0A4Q5LXS3"/>
<dbReference type="InterPro" id="IPR029063">
    <property type="entry name" value="SAM-dependent_MTases_sf"/>
</dbReference>
<accession>A0A4Q5LXS3</accession>
<feature type="domain" description="Polysaccharide biosynthesis protein CapD-like" evidence="3">
    <location>
        <begin position="298"/>
        <end position="588"/>
    </location>
</feature>
<keyword evidence="5" id="KW-1185">Reference proteome</keyword>
<keyword evidence="2" id="KW-0812">Transmembrane</keyword>
<name>A0A4Q5LXS3_9BACT</name>
<dbReference type="SUPFAM" id="SSF51735">
    <property type="entry name" value="NAD(P)-binding Rossmann-fold domains"/>
    <property type="match status" value="1"/>
</dbReference>
<feature type="transmembrane region" description="Helical" evidence="2">
    <location>
        <begin position="16"/>
        <end position="40"/>
    </location>
</feature>
<gene>
    <name evidence="4" type="ORF">EWM59_17080</name>
</gene>
<dbReference type="InterPro" id="IPR003869">
    <property type="entry name" value="Polysac_CapD-like"/>
</dbReference>
<dbReference type="Gene3D" id="3.40.50.720">
    <property type="entry name" value="NAD(P)-binding Rossmann-like Domain"/>
    <property type="match status" value="2"/>
</dbReference>
<sequence length="647" mass="73819">MTNFLRKHTEKFASKWLILLVDLLICFVTFTIAVFVHFNFELTYVEPHIYKYHLLFVLSVRTIFFVFFKSYEGIIRHTSMEDAALLLKVVTISSIFIFLLSNFGCYHNIVYLCIPPRITIISYFITLFALIFSRFLVKSLYDSFFRKIKLTSSVIIYGTGYMGLITKNSLLNDKVKNYKVLCFIDDNPQKINKTVEGIRVLSRNEAIEKYITNPNSKEENVEVIFAIQNISPLAKAKIAEDFLTKGIILKSIPPINKWIKGELTTKQIQRIEIDDLLERDPIAINNKFVERFINNKRILVTGAAGSIGSELIRQLIKFSPKKIILVDQAESALYDLESELLRTSTSENKELPNIRVEVYDVTNEKLMDNLFNEELPQVIFHAAAYKHVPLMEKNPYQAVRVNVLGTKIIANLASKYGTEKFVMISTDKAVNPTNVMGASKRLAEMYVQGLDSHHNNNTRFIITRFGNVLGSNGSVIPLFKKQIENGGPITVTHKDIIRYFMTIPEACQLVLEAGTMGKGGEIYVFDMGKPVKILDLAKKMVQLSGLELDNDIKIAFTGLRPGEKLYEELLNSNENTQPTYHHKIMIAKVVPEDYDLLNIAIKNLESTLTRLDKNSIVLELKKLIPEYISNNSVYEDLDELEESSLNT</sequence>
<organism evidence="4 5">
    <name type="scientific">Emticicia agri</name>
    <dbReference type="NCBI Taxonomy" id="2492393"/>
    <lineage>
        <taxon>Bacteria</taxon>
        <taxon>Pseudomonadati</taxon>
        <taxon>Bacteroidota</taxon>
        <taxon>Cytophagia</taxon>
        <taxon>Cytophagales</taxon>
        <taxon>Leadbetterellaceae</taxon>
        <taxon>Emticicia</taxon>
    </lineage>
</organism>
<evidence type="ECO:0000313" key="4">
    <source>
        <dbReference type="EMBL" id="RYU94357.1"/>
    </source>
</evidence>
<dbReference type="InterPro" id="IPR051203">
    <property type="entry name" value="Polysaccharide_Synthase-Rel"/>
</dbReference>
<dbReference type="PANTHER" id="PTHR43318:SF1">
    <property type="entry name" value="POLYSACCHARIDE BIOSYNTHESIS PROTEIN EPSC-RELATED"/>
    <property type="match status" value="1"/>
</dbReference>
<comment type="similarity">
    <text evidence="1">Belongs to the polysaccharide synthase family.</text>
</comment>
<reference evidence="4 5" key="1">
    <citation type="submission" date="2019-02" db="EMBL/GenBank/DDBJ databases">
        <title>Bacterial novel species Emticicia sp. 17J42-9 isolated from soil.</title>
        <authorList>
            <person name="Jung H.-Y."/>
        </authorList>
    </citation>
    <scope>NUCLEOTIDE SEQUENCE [LARGE SCALE GENOMIC DNA]</scope>
    <source>
        <strain evidence="4 5">17J42-9</strain>
    </source>
</reference>
<keyword evidence="2" id="KW-0472">Membrane</keyword>
<dbReference type="EMBL" id="SEWF01000026">
    <property type="protein sequence ID" value="RYU94357.1"/>
    <property type="molecule type" value="Genomic_DNA"/>
</dbReference>
<protein>
    <submittedName>
        <fullName evidence="4">Polysaccharide biosynthesis protein</fullName>
    </submittedName>
</protein>
<evidence type="ECO:0000313" key="5">
    <source>
        <dbReference type="Proteomes" id="UP000293162"/>
    </source>
</evidence>
<dbReference type="Pfam" id="PF02719">
    <property type="entry name" value="Polysacc_synt_2"/>
    <property type="match status" value="1"/>
</dbReference>
<evidence type="ECO:0000256" key="1">
    <source>
        <dbReference type="ARBA" id="ARBA00007430"/>
    </source>
</evidence>
<feature type="transmembrane region" description="Helical" evidence="2">
    <location>
        <begin position="83"/>
        <end position="103"/>
    </location>
</feature>
<feature type="transmembrane region" description="Helical" evidence="2">
    <location>
        <begin position="52"/>
        <end position="71"/>
    </location>
</feature>
<comment type="caution">
    <text evidence="4">The sequence shown here is derived from an EMBL/GenBank/DDBJ whole genome shotgun (WGS) entry which is preliminary data.</text>
</comment>
<proteinExistence type="inferred from homology"/>
<feature type="transmembrane region" description="Helical" evidence="2">
    <location>
        <begin position="109"/>
        <end position="136"/>
    </location>
</feature>
<evidence type="ECO:0000256" key="2">
    <source>
        <dbReference type="SAM" id="Phobius"/>
    </source>
</evidence>
<dbReference type="CDD" id="cd05237">
    <property type="entry name" value="UDP_invert_4-6DH_SDR_e"/>
    <property type="match status" value="1"/>
</dbReference>